<dbReference type="InterPro" id="IPR036974">
    <property type="entry name" value="PUA_sf"/>
</dbReference>
<dbReference type="PANTHER" id="PTHR23127:SF0">
    <property type="entry name" value="H_ACA RIBONUCLEOPROTEIN COMPLEX SUBUNIT DKC1"/>
    <property type="match status" value="1"/>
</dbReference>
<dbReference type="InterPro" id="IPR020103">
    <property type="entry name" value="PsdUridine_synth_cat_dom_sf"/>
</dbReference>
<dbReference type="EMBL" id="JTEO01000002">
    <property type="protein sequence ID" value="MCQ6962061.1"/>
    <property type="molecule type" value="Genomic_DNA"/>
</dbReference>
<dbReference type="RefSeq" id="WP_256621811.1">
    <property type="nucleotide sequence ID" value="NZ_JTEO01000002.1"/>
</dbReference>
<dbReference type="Pfam" id="PF01472">
    <property type="entry name" value="PUA"/>
    <property type="match status" value="1"/>
</dbReference>
<dbReference type="SUPFAM" id="SSF55120">
    <property type="entry name" value="Pseudouridine synthase"/>
    <property type="match status" value="1"/>
</dbReference>
<comment type="function">
    <text evidence="3 5">Could be responsible for synthesis of pseudouridine from uracil-55 in the psi GC loop of transfer RNAs.</text>
</comment>
<evidence type="ECO:0000256" key="3">
    <source>
        <dbReference type="ARBA" id="ARBA00060072"/>
    </source>
</evidence>
<evidence type="ECO:0000256" key="5">
    <source>
        <dbReference type="HAMAP-Rule" id="MF_01081"/>
    </source>
</evidence>
<dbReference type="Pfam" id="PF08068">
    <property type="entry name" value="DKCLD"/>
    <property type="match status" value="1"/>
</dbReference>
<gene>
    <name evidence="5" type="primary">truB</name>
    <name evidence="8" type="ORF">PV02_02540</name>
</gene>
<dbReference type="Pfam" id="PF16198">
    <property type="entry name" value="TruB_C_2"/>
    <property type="match status" value="1"/>
</dbReference>
<evidence type="ECO:0000256" key="1">
    <source>
        <dbReference type="ARBA" id="ARBA00022694"/>
    </source>
</evidence>
<dbReference type="Gene3D" id="3.30.2350.10">
    <property type="entry name" value="Pseudouridine synthase"/>
    <property type="match status" value="1"/>
</dbReference>
<reference evidence="8 9" key="1">
    <citation type="journal article" date="2011" name="Appl. Environ. Microbiol.">
        <title>Methanogenic archaea isolated from Taiwan's Chelungpu fault.</title>
        <authorList>
            <person name="Wu S.Y."/>
            <person name="Lai M.C."/>
        </authorList>
    </citation>
    <scope>NUCLEOTIDE SEQUENCE [LARGE SCALE GENOMIC DNA]</scope>
    <source>
        <strain evidence="8 9">St545Mb</strain>
    </source>
</reference>
<dbReference type="Pfam" id="PF01509">
    <property type="entry name" value="TruB_N"/>
    <property type="match status" value="1"/>
</dbReference>
<evidence type="ECO:0000256" key="2">
    <source>
        <dbReference type="ARBA" id="ARBA00023235"/>
    </source>
</evidence>
<evidence type="ECO:0000313" key="8">
    <source>
        <dbReference type="EMBL" id="MCQ6962061.1"/>
    </source>
</evidence>
<evidence type="ECO:0000259" key="7">
    <source>
        <dbReference type="SMART" id="SM01136"/>
    </source>
</evidence>
<keyword evidence="1 5" id="KW-0819">tRNA processing</keyword>
<sequence>MSSDIRESAGSLPSEYPREMIQKAEATTNPSYGCPPADRPMREYVEMGVVNLDKPGGPTSHEVTAWVKNMLELKRAGHSGSLDPGVTGVQPIMLGRATKCVSALRLSGKEYICHMRLHEPAPEKKVRSVCSEFTGPVFQMPPVISAVKRELRVRMIYYLEVLEVNDKSVLMRVGCEAGTYMRKLCHDIGMALGTGAHMQQLRRTKTGPFREDTLVSLQDLKDAYVFWKEDGDESCLRRVVRPLEEGLAHLPRIVIRDSAVDALCQGAALAVPGIVSLDRNIQKDDQVCIFTLKGEAVSLSRSLMDAREMLSSEHGIAALTERIIMVAGTYPQGWKSKSHET</sequence>
<dbReference type="InterPro" id="IPR026326">
    <property type="entry name" value="TruB_arch"/>
</dbReference>
<comment type="caution">
    <text evidence="8">The sequence shown here is derived from an EMBL/GenBank/DDBJ whole genome shotgun (WGS) entry which is preliminary data.</text>
</comment>
<dbReference type="InterPro" id="IPR002478">
    <property type="entry name" value="PUA"/>
</dbReference>
<dbReference type="GO" id="GO:0000495">
    <property type="term" value="P:box H/ACA sno(s)RNA 3'-end processing"/>
    <property type="evidence" value="ECO:0007669"/>
    <property type="project" value="TreeGrafter"/>
</dbReference>
<accession>A0AAE3KW57</accession>
<dbReference type="HAMAP" id="MF_01081">
    <property type="entry name" value="TruB_arch"/>
    <property type="match status" value="1"/>
</dbReference>
<comment type="similarity">
    <text evidence="4 5">Belongs to the pseudouridine synthase TruB family. Type 2 subfamily.</text>
</comment>
<dbReference type="Proteomes" id="UP001206983">
    <property type="component" value="Unassembled WGS sequence"/>
</dbReference>
<dbReference type="SMART" id="SM00359">
    <property type="entry name" value="PUA"/>
    <property type="match status" value="1"/>
</dbReference>
<evidence type="ECO:0000313" key="9">
    <source>
        <dbReference type="Proteomes" id="UP001206983"/>
    </source>
</evidence>
<dbReference type="CDD" id="cd02572">
    <property type="entry name" value="PseudoU_synth_hDyskerin"/>
    <property type="match status" value="1"/>
</dbReference>
<feature type="domain" description="Dyskerin-like" evidence="7">
    <location>
        <begin position="6"/>
        <end position="64"/>
    </location>
</feature>
<dbReference type="InterPro" id="IPR004802">
    <property type="entry name" value="tRNA_PsdUridine_synth_B_fam"/>
</dbReference>
<protein>
    <recommendedName>
        <fullName evidence="5">Probable tRNA pseudouridine synthase B</fullName>
        <ecNumber evidence="5">5.4.99.25</ecNumber>
    </recommendedName>
    <alternativeName>
        <fullName evidence="5">tRNA pseudouridine(55) synthase</fullName>
        <shortName evidence="5">Psi55 synthase</shortName>
    </alternativeName>
    <alternativeName>
        <fullName evidence="5">tRNA pseudouridylate synthase</fullName>
    </alternativeName>
    <alternativeName>
        <fullName evidence="5">tRNA-uridine isomerase</fullName>
    </alternativeName>
</protein>
<name>A0AAE3KW57_9EURY</name>
<dbReference type="InterPro" id="IPR032819">
    <property type="entry name" value="TruB_C"/>
</dbReference>
<dbReference type="EC" id="5.4.99.25" evidence="5"/>
<dbReference type="FunFam" id="3.30.2350.10:FF:000001">
    <property type="entry name" value="H/ACA ribonucleoprotein complex subunit CBF5"/>
    <property type="match status" value="1"/>
</dbReference>
<dbReference type="NCBIfam" id="NF003280">
    <property type="entry name" value="PRK04270.1"/>
    <property type="match status" value="1"/>
</dbReference>
<keyword evidence="2 5" id="KW-0413">Isomerase</keyword>
<dbReference type="InterPro" id="IPR004521">
    <property type="entry name" value="Uncharacterised_CHP00451"/>
</dbReference>
<proteinExistence type="inferred from homology"/>
<feature type="domain" description="PUA" evidence="6">
    <location>
        <begin position="251"/>
        <end position="325"/>
    </location>
</feature>
<dbReference type="GO" id="GO:0160148">
    <property type="term" value="F:tRNA pseudouridine(55) synthase activity"/>
    <property type="evidence" value="ECO:0007669"/>
    <property type="project" value="UniProtKB-EC"/>
</dbReference>
<dbReference type="GO" id="GO:0003723">
    <property type="term" value="F:RNA binding"/>
    <property type="evidence" value="ECO:0007669"/>
    <property type="project" value="InterPro"/>
</dbReference>
<dbReference type="Gene3D" id="2.30.130.10">
    <property type="entry name" value="PUA domain"/>
    <property type="match status" value="1"/>
</dbReference>
<dbReference type="SMART" id="SM01136">
    <property type="entry name" value="DKCLD"/>
    <property type="match status" value="1"/>
</dbReference>
<dbReference type="InterPro" id="IPR012960">
    <property type="entry name" value="Dyskerin-like"/>
</dbReference>
<dbReference type="GO" id="GO:0031120">
    <property type="term" value="P:snRNA pseudouridine synthesis"/>
    <property type="evidence" value="ECO:0007669"/>
    <property type="project" value="TreeGrafter"/>
</dbReference>
<dbReference type="NCBIfam" id="TIGR00451">
    <property type="entry name" value="unchar_dom_2"/>
    <property type="match status" value="1"/>
</dbReference>
<comment type="catalytic activity">
    <reaction evidence="5">
        <text>uridine(55) in tRNA = pseudouridine(55) in tRNA</text>
        <dbReference type="Rhea" id="RHEA:42532"/>
        <dbReference type="Rhea" id="RHEA-COMP:10101"/>
        <dbReference type="Rhea" id="RHEA-COMP:10102"/>
        <dbReference type="ChEBI" id="CHEBI:65314"/>
        <dbReference type="ChEBI" id="CHEBI:65315"/>
        <dbReference type="EC" id="5.4.99.25"/>
    </reaction>
</comment>
<dbReference type="GO" id="GO:0031118">
    <property type="term" value="P:rRNA pseudouridine synthesis"/>
    <property type="evidence" value="ECO:0007669"/>
    <property type="project" value="TreeGrafter"/>
</dbReference>
<dbReference type="InterPro" id="IPR002501">
    <property type="entry name" value="PsdUridine_synth_N"/>
</dbReference>
<dbReference type="AlphaFoldDB" id="A0AAE3KW57"/>
<dbReference type="PROSITE" id="PS50890">
    <property type="entry name" value="PUA"/>
    <property type="match status" value="1"/>
</dbReference>
<dbReference type="GO" id="GO:1990481">
    <property type="term" value="P:mRNA pseudouridine synthesis"/>
    <property type="evidence" value="ECO:0007669"/>
    <property type="project" value="TreeGrafter"/>
</dbReference>
<feature type="active site" description="Nucleophile" evidence="5">
    <location>
        <position position="83"/>
    </location>
</feature>
<dbReference type="PANTHER" id="PTHR23127">
    <property type="entry name" value="CENTROMERE/MICROTUBULE BINDING PROTEIN CBF5"/>
    <property type="match status" value="1"/>
</dbReference>
<dbReference type="SUPFAM" id="SSF88697">
    <property type="entry name" value="PUA domain-like"/>
    <property type="match status" value="1"/>
</dbReference>
<keyword evidence="9" id="KW-1185">Reference proteome</keyword>
<organism evidence="8 9">
    <name type="scientific">Methanolobus chelungpuianus</name>
    <dbReference type="NCBI Taxonomy" id="502115"/>
    <lineage>
        <taxon>Archaea</taxon>
        <taxon>Methanobacteriati</taxon>
        <taxon>Methanobacteriota</taxon>
        <taxon>Stenosarchaea group</taxon>
        <taxon>Methanomicrobia</taxon>
        <taxon>Methanosarcinales</taxon>
        <taxon>Methanosarcinaceae</taxon>
        <taxon>Methanolobus</taxon>
    </lineage>
</organism>
<evidence type="ECO:0000259" key="6">
    <source>
        <dbReference type="SMART" id="SM00359"/>
    </source>
</evidence>
<evidence type="ECO:0000256" key="4">
    <source>
        <dbReference type="ARBA" id="ARBA00060775"/>
    </source>
</evidence>
<dbReference type="NCBIfam" id="TIGR00425">
    <property type="entry name" value="CBF5"/>
    <property type="match status" value="1"/>
</dbReference>
<dbReference type="CDD" id="cd21148">
    <property type="entry name" value="PUA_Cbf5"/>
    <property type="match status" value="1"/>
</dbReference>
<dbReference type="InterPro" id="IPR015947">
    <property type="entry name" value="PUA-like_sf"/>
</dbReference>
<dbReference type="GO" id="GO:0031119">
    <property type="term" value="P:tRNA pseudouridine synthesis"/>
    <property type="evidence" value="ECO:0007669"/>
    <property type="project" value="UniProtKB-UniRule"/>
</dbReference>